<keyword evidence="2" id="KW-1133">Transmembrane helix</keyword>
<dbReference type="GO" id="GO:0016020">
    <property type="term" value="C:membrane"/>
    <property type="evidence" value="ECO:0007669"/>
    <property type="project" value="UniProtKB-SubCell"/>
</dbReference>
<feature type="transmembrane region" description="Helical" evidence="2">
    <location>
        <begin position="86"/>
        <end position="106"/>
    </location>
</feature>
<dbReference type="GO" id="GO:0009579">
    <property type="term" value="C:thylakoid"/>
    <property type="evidence" value="ECO:0007669"/>
    <property type="project" value="InterPro"/>
</dbReference>
<protein>
    <recommendedName>
        <fullName evidence="3">Cyanobacterial aminoacyl-tRNA synthetase CAAD domain-containing protein</fullName>
    </recommendedName>
</protein>
<comment type="caution">
    <text evidence="4">The sequence shown here is derived from an EMBL/GenBank/DDBJ whole genome shotgun (WGS) entry which is preliminary data.</text>
</comment>
<evidence type="ECO:0000313" key="4">
    <source>
        <dbReference type="EMBL" id="KAK9835580.1"/>
    </source>
</evidence>
<dbReference type="InterPro" id="IPR033344">
    <property type="entry name" value="CURT1"/>
</dbReference>
<dbReference type="PANTHER" id="PTHR33222">
    <property type="match status" value="1"/>
</dbReference>
<accession>A0AAW1RPN0</accession>
<dbReference type="Proteomes" id="UP001438707">
    <property type="component" value="Unassembled WGS sequence"/>
</dbReference>
<dbReference type="EMBL" id="JALJOS010000008">
    <property type="protein sequence ID" value="KAK9835580.1"/>
    <property type="molecule type" value="Genomic_DNA"/>
</dbReference>
<gene>
    <name evidence="4" type="ORF">WJX74_003516</name>
</gene>
<evidence type="ECO:0000256" key="1">
    <source>
        <dbReference type="ARBA" id="ARBA00004141"/>
    </source>
</evidence>
<keyword evidence="2" id="KW-0812">Transmembrane</keyword>
<feature type="transmembrane region" description="Helical" evidence="2">
    <location>
        <begin position="112"/>
        <end position="132"/>
    </location>
</feature>
<evidence type="ECO:0000313" key="5">
    <source>
        <dbReference type="Proteomes" id="UP001438707"/>
    </source>
</evidence>
<reference evidence="4 5" key="1">
    <citation type="journal article" date="2024" name="Nat. Commun.">
        <title>Phylogenomics reveals the evolutionary origins of lichenization in chlorophyte algae.</title>
        <authorList>
            <person name="Puginier C."/>
            <person name="Libourel C."/>
            <person name="Otte J."/>
            <person name="Skaloud P."/>
            <person name="Haon M."/>
            <person name="Grisel S."/>
            <person name="Petersen M."/>
            <person name="Berrin J.G."/>
            <person name="Delaux P.M."/>
            <person name="Dal Grande F."/>
            <person name="Keller J."/>
        </authorList>
    </citation>
    <scope>NUCLEOTIDE SEQUENCE [LARGE SCALE GENOMIC DNA]</scope>
    <source>
        <strain evidence="4 5">SAG 2145</strain>
    </source>
</reference>
<dbReference type="AlphaFoldDB" id="A0AAW1RPN0"/>
<name>A0AAW1RPN0_9CHLO</name>
<comment type="subcellular location">
    <subcellularLocation>
        <location evidence="1">Membrane</location>
        <topology evidence="1">Multi-pass membrane protein</topology>
    </subcellularLocation>
</comment>
<dbReference type="InterPro" id="IPR025564">
    <property type="entry name" value="CAAD_dom"/>
</dbReference>
<sequence length="163" mass="17702">MAALQQRSILGGAVHSGICARRPTALLGAVRSRTSGARKAIRAQARGGRGQSTTEEVDQTAEQYLDKANQYWDTVKVKWDQTDEKPAVVAIGVGTFVTIWALSGLVDRIDKLPIIGGLLELVGLLVTGWFVYRYLVFGPDREELKGNLNGFLKKVTGDSSSKL</sequence>
<proteinExistence type="predicted"/>
<dbReference type="Pfam" id="PF14159">
    <property type="entry name" value="CAAD"/>
    <property type="match status" value="1"/>
</dbReference>
<dbReference type="PANTHER" id="PTHR33222:SF4">
    <property type="entry name" value="PROTEIN CURVATURE THYLAKOID 1A, CHLOROPLASTIC"/>
    <property type="match status" value="1"/>
</dbReference>
<evidence type="ECO:0000259" key="3">
    <source>
        <dbReference type="Pfam" id="PF14159"/>
    </source>
</evidence>
<organism evidence="4 5">
    <name type="scientific">Apatococcus lobatus</name>
    <dbReference type="NCBI Taxonomy" id="904363"/>
    <lineage>
        <taxon>Eukaryota</taxon>
        <taxon>Viridiplantae</taxon>
        <taxon>Chlorophyta</taxon>
        <taxon>core chlorophytes</taxon>
        <taxon>Trebouxiophyceae</taxon>
        <taxon>Chlorellales</taxon>
        <taxon>Chlorellaceae</taxon>
        <taxon>Apatococcus</taxon>
    </lineage>
</organism>
<evidence type="ECO:0000256" key="2">
    <source>
        <dbReference type="SAM" id="Phobius"/>
    </source>
</evidence>
<keyword evidence="5" id="KW-1185">Reference proteome</keyword>
<keyword evidence="2" id="KW-0472">Membrane</keyword>
<feature type="domain" description="Cyanobacterial aminoacyl-tRNA synthetase CAAD" evidence="3">
    <location>
        <begin position="74"/>
        <end position="157"/>
    </location>
</feature>